<dbReference type="Gene3D" id="3.80.10.10">
    <property type="entry name" value="Ribonuclease Inhibitor"/>
    <property type="match status" value="1"/>
</dbReference>
<comment type="caution">
    <text evidence="2">The sequence shown here is derived from an EMBL/GenBank/DDBJ whole genome shotgun (WGS) entry which is preliminary data.</text>
</comment>
<feature type="region of interest" description="Disordered" evidence="1">
    <location>
        <begin position="590"/>
        <end position="609"/>
    </location>
</feature>
<accession>A0A5M3MYE6</accession>
<dbReference type="KEGG" id="cput:CONPUDRAFT_135649"/>
<protein>
    <submittedName>
        <fullName evidence="2">Uncharacterized protein</fullName>
    </submittedName>
</protein>
<evidence type="ECO:0000313" key="3">
    <source>
        <dbReference type="Proteomes" id="UP000053558"/>
    </source>
</evidence>
<feature type="compositionally biased region" description="Acidic residues" evidence="1">
    <location>
        <begin position="494"/>
        <end position="511"/>
    </location>
</feature>
<dbReference type="EMBL" id="JH711575">
    <property type="protein sequence ID" value="EIW84076.1"/>
    <property type="molecule type" value="Genomic_DNA"/>
</dbReference>
<dbReference type="InterPro" id="IPR032675">
    <property type="entry name" value="LRR_dom_sf"/>
</dbReference>
<feature type="region of interest" description="Disordered" evidence="1">
    <location>
        <begin position="488"/>
        <end position="519"/>
    </location>
</feature>
<name>A0A5M3MYE6_CONPW</name>
<dbReference type="Proteomes" id="UP000053558">
    <property type="component" value="Unassembled WGS sequence"/>
</dbReference>
<dbReference type="GeneID" id="19200787"/>
<dbReference type="AlphaFoldDB" id="A0A5M3MYE6"/>
<gene>
    <name evidence="2" type="ORF">CONPUDRAFT_135649</name>
</gene>
<reference evidence="3" key="1">
    <citation type="journal article" date="2012" name="Science">
        <title>The Paleozoic origin of enzymatic lignin decomposition reconstructed from 31 fungal genomes.</title>
        <authorList>
            <person name="Floudas D."/>
            <person name="Binder M."/>
            <person name="Riley R."/>
            <person name="Barry K."/>
            <person name="Blanchette R.A."/>
            <person name="Henrissat B."/>
            <person name="Martinez A.T."/>
            <person name="Otillar R."/>
            <person name="Spatafora J.W."/>
            <person name="Yadav J.S."/>
            <person name="Aerts A."/>
            <person name="Benoit I."/>
            <person name="Boyd A."/>
            <person name="Carlson A."/>
            <person name="Copeland A."/>
            <person name="Coutinho P.M."/>
            <person name="de Vries R.P."/>
            <person name="Ferreira P."/>
            <person name="Findley K."/>
            <person name="Foster B."/>
            <person name="Gaskell J."/>
            <person name="Glotzer D."/>
            <person name="Gorecki P."/>
            <person name="Heitman J."/>
            <person name="Hesse C."/>
            <person name="Hori C."/>
            <person name="Igarashi K."/>
            <person name="Jurgens J.A."/>
            <person name="Kallen N."/>
            <person name="Kersten P."/>
            <person name="Kohler A."/>
            <person name="Kuees U."/>
            <person name="Kumar T.K.A."/>
            <person name="Kuo A."/>
            <person name="LaButti K."/>
            <person name="Larrondo L.F."/>
            <person name="Lindquist E."/>
            <person name="Ling A."/>
            <person name="Lombard V."/>
            <person name="Lucas S."/>
            <person name="Lundell T."/>
            <person name="Martin R."/>
            <person name="McLaughlin D.J."/>
            <person name="Morgenstern I."/>
            <person name="Morin E."/>
            <person name="Murat C."/>
            <person name="Nagy L.G."/>
            <person name="Nolan M."/>
            <person name="Ohm R.A."/>
            <person name="Patyshakuliyeva A."/>
            <person name="Rokas A."/>
            <person name="Ruiz-Duenas F.J."/>
            <person name="Sabat G."/>
            <person name="Salamov A."/>
            <person name="Samejima M."/>
            <person name="Schmutz J."/>
            <person name="Slot J.C."/>
            <person name="St John F."/>
            <person name="Stenlid J."/>
            <person name="Sun H."/>
            <person name="Sun S."/>
            <person name="Syed K."/>
            <person name="Tsang A."/>
            <person name="Wiebenga A."/>
            <person name="Young D."/>
            <person name="Pisabarro A."/>
            <person name="Eastwood D.C."/>
            <person name="Martin F."/>
            <person name="Cullen D."/>
            <person name="Grigoriev I.V."/>
            <person name="Hibbett D.S."/>
        </authorList>
    </citation>
    <scope>NUCLEOTIDE SEQUENCE [LARGE SCALE GENOMIC DNA]</scope>
    <source>
        <strain evidence="3">RWD-64-598 SS2</strain>
    </source>
</reference>
<proteinExistence type="predicted"/>
<dbReference type="RefSeq" id="XP_007765885.1">
    <property type="nucleotide sequence ID" value="XM_007767695.1"/>
</dbReference>
<organism evidence="2 3">
    <name type="scientific">Coniophora puteana (strain RWD-64-598)</name>
    <name type="common">Brown rot fungus</name>
    <dbReference type="NCBI Taxonomy" id="741705"/>
    <lineage>
        <taxon>Eukaryota</taxon>
        <taxon>Fungi</taxon>
        <taxon>Dikarya</taxon>
        <taxon>Basidiomycota</taxon>
        <taxon>Agaricomycotina</taxon>
        <taxon>Agaricomycetes</taxon>
        <taxon>Agaricomycetidae</taxon>
        <taxon>Boletales</taxon>
        <taxon>Coniophorineae</taxon>
        <taxon>Coniophoraceae</taxon>
        <taxon>Coniophora</taxon>
    </lineage>
</organism>
<evidence type="ECO:0000256" key="1">
    <source>
        <dbReference type="SAM" id="MobiDB-lite"/>
    </source>
</evidence>
<dbReference type="OrthoDB" id="2884925at2759"/>
<dbReference type="SUPFAM" id="SSF52047">
    <property type="entry name" value="RNI-like"/>
    <property type="match status" value="1"/>
</dbReference>
<keyword evidence="3" id="KW-1185">Reference proteome</keyword>
<evidence type="ECO:0000313" key="2">
    <source>
        <dbReference type="EMBL" id="EIW84076.1"/>
    </source>
</evidence>
<sequence length="677" mass="72705">MIPRMEEVEALRNRISMLQEQKEACLRQAEAISSQIHAGQRRLAILHNATAPVARLPHDLLALVFNLVCAPNPSAIHKQPEVLLSHVCAAWRHAALSTPSLWTTIRFPVTIRRRDTLQAYLDRANGALLHLHLGPYPHEPTLRTFYQNIRDMVMPHLTHTRTLVLSGVNVDHLASLLLIANNYDMPLLTCLSLSVSSSATNHVNFIPVLPRGAPHLVDIRADTIPFVFPNPPPALRTLQLRANSSLRPVPLLNFHATLSACANSLTTLIVAGTVAPTSAALPDSAVNLPSLTKLEVHAPAALSVLRFLRTPALETLVLVKFKSLPTATSAASSQPGLWSPTFAAMTPTTPTFPSLRTPAVSPGALTGVGSGVQAGWPNLRTLRCVRCIFDAASMDVYALRAMAGLKEVSLSYDPHALAPRQGHGMIGAMGGGASPNAYVGHSALLRLLLNADKQALFMGSTPLLPDLERLVLVDTRHLNYPSSSFNGPVAAGMDIDDNDFDDDEDDEEDEDGGRNGVHGAESILSQDIRLLASFSLHRIALGRPLSRVRFEGPRARQLERKFERAVWRAVVDGEVGAGAEGLSPFGPAAASGVSAAASGGTGSEDEGLGWRVPTEVDTSVRPFSTRANVDGPAEGVEGPDWADVADAYTAKFTEFTFRMMQQRKQQQQASGQAPAAG</sequence>
<dbReference type="Gene3D" id="1.20.1280.50">
    <property type="match status" value="1"/>
</dbReference>